<keyword evidence="3" id="KW-1185">Reference proteome</keyword>
<dbReference type="Proteomes" id="UP000887013">
    <property type="component" value="Unassembled WGS sequence"/>
</dbReference>
<protein>
    <submittedName>
        <fullName evidence="2">Uncharacterized protein</fullName>
    </submittedName>
</protein>
<name>A0A8X6MEV2_NEPPI</name>
<dbReference type="OrthoDB" id="6514112at2759"/>
<comment type="caution">
    <text evidence="2">The sequence shown here is derived from an EMBL/GenBank/DDBJ whole genome shotgun (WGS) entry which is preliminary data.</text>
</comment>
<dbReference type="AlphaFoldDB" id="A0A8X6MEV2"/>
<proteinExistence type="predicted"/>
<dbReference type="EMBL" id="BMAW01045810">
    <property type="protein sequence ID" value="GFS51981.1"/>
    <property type="molecule type" value="Genomic_DNA"/>
</dbReference>
<reference evidence="2" key="1">
    <citation type="submission" date="2020-08" db="EMBL/GenBank/DDBJ databases">
        <title>Multicomponent nature underlies the extraordinary mechanical properties of spider dragline silk.</title>
        <authorList>
            <person name="Kono N."/>
            <person name="Nakamura H."/>
            <person name="Mori M."/>
            <person name="Yoshida Y."/>
            <person name="Ohtoshi R."/>
            <person name="Malay A.D."/>
            <person name="Moran D.A.P."/>
            <person name="Tomita M."/>
            <person name="Numata K."/>
            <person name="Arakawa K."/>
        </authorList>
    </citation>
    <scope>NUCLEOTIDE SEQUENCE</scope>
</reference>
<sequence length="196" mass="22914">MRQLSKDRLRSLSVEHKGQSKKQRDADRGVKLLGRVIQDEQTSQGARDCHAACRVSYTFTIIVIGPRSINFRWIRKMRRGVAYMTSRKIVYLFGVSVEDDLNQHLRTLWEIGRSDVFAETNMILNLLKFENNLTFADGRYETKLLEFTYYLQLPNMTSEKSSACFGVSVEDDLNQTHLRTLWEISRSDVTRRRKQT</sequence>
<accession>A0A8X6MEV2</accession>
<evidence type="ECO:0000313" key="3">
    <source>
        <dbReference type="Proteomes" id="UP000887013"/>
    </source>
</evidence>
<gene>
    <name evidence="2" type="ORF">NPIL_497221</name>
</gene>
<organism evidence="2 3">
    <name type="scientific">Nephila pilipes</name>
    <name type="common">Giant wood spider</name>
    <name type="synonym">Nephila maculata</name>
    <dbReference type="NCBI Taxonomy" id="299642"/>
    <lineage>
        <taxon>Eukaryota</taxon>
        <taxon>Metazoa</taxon>
        <taxon>Ecdysozoa</taxon>
        <taxon>Arthropoda</taxon>
        <taxon>Chelicerata</taxon>
        <taxon>Arachnida</taxon>
        <taxon>Araneae</taxon>
        <taxon>Araneomorphae</taxon>
        <taxon>Entelegynae</taxon>
        <taxon>Araneoidea</taxon>
        <taxon>Nephilidae</taxon>
        <taxon>Nephila</taxon>
    </lineage>
</organism>
<evidence type="ECO:0000313" key="2">
    <source>
        <dbReference type="EMBL" id="GFS51981.1"/>
    </source>
</evidence>
<feature type="region of interest" description="Disordered" evidence="1">
    <location>
        <begin position="1"/>
        <end position="26"/>
    </location>
</feature>
<evidence type="ECO:0000256" key="1">
    <source>
        <dbReference type="SAM" id="MobiDB-lite"/>
    </source>
</evidence>